<accession>A0A7X0RGE5</accession>
<evidence type="ECO:0000313" key="2">
    <source>
        <dbReference type="EMBL" id="MBB6627816.1"/>
    </source>
</evidence>
<evidence type="ECO:0000256" key="1">
    <source>
        <dbReference type="SAM" id="Phobius"/>
    </source>
</evidence>
<evidence type="ECO:0000313" key="3">
    <source>
        <dbReference type="Proteomes" id="UP000523955"/>
    </source>
</evidence>
<feature type="transmembrane region" description="Helical" evidence="1">
    <location>
        <begin position="47"/>
        <end position="66"/>
    </location>
</feature>
<sequence>MAVPTPSDYRLSPSMNARLMGLLLVVLAVLLFAVTAVVALLHLPPDVLVVTVLLGLVGVFGTGYLLTRRAYVVRLDEAGYRVRLIRGAGVSGAAWKDVEDASTGTPHGIPCVVLTLVDGRTTTIPVAALAADREDFVRDLQAHLQHGQGLTPL</sequence>
<evidence type="ECO:0008006" key="4">
    <source>
        <dbReference type="Google" id="ProtNLM"/>
    </source>
</evidence>
<dbReference type="Proteomes" id="UP000523955">
    <property type="component" value="Unassembled WGS sequence"/>
</dbReference>
<reference evidence="2 3" key="1">
    <citation type="submission" date="2020-08" db="EMBL/GenBank/DDBJ databases">
        <authorList>
            <person name="Seo M.-J."/>
        </authorList>
    </citation>
    <scope>NUCLEOTIDE SEQUENCE [LARGE SCALE GENOMIC DNA]</scope>
    <source>
        <strain evidence="2 3">KIGAM211</strain>
    </source>
</reference>
<proteinExistence type="predicted"/>
<keyword evidence="1" id="KW-0812">Transmembrane</keyword>
<gene>
    <name evidence="2" type="ORF">H5V45_10855</name>
</gene>
<dbReference type="RefSeq" id="WP_185252939.1">
    <property type="nucleotide sequence ID" value="NZ_JACKXE010000001.1"/>
</dbReference>
<keyword evidence="1" id="KW-1133">Transmembrane helix</keyword>
<keyword evidence="3" id="KW-1185">Reference proteome</keyword>
<comment type="caution">
    <text evidence="2">The sequence shown here is derived from an EMBL/GenBank/DDBJ whole genome shotgun (WGS) entry which is preliminary data.</text>
</comment>
<protein>
    <recommendedName>
        <fullName evidence="4">PH domain-containing protein</fullName>
    </recommendedName>
</protein>
<dbReference type="EMBL" id="JACKXE010000001">
    <property type="protein sequence ID" value="MBB6627816.1"/>
    <property type="molecule type" value="Genomic_DNA"/>
</dbReference>
<keyword evidence="1" id="KW-0472">Membrane</keyword>
<name>A0A7X0RGE5_9ACTN</name>
<dbReference type="AlphaFoldDB" id="A0A7X0RGE5"/>
<organism evidence="2 3">
    <name type="scientific">Nocardioides luti</name>
    <dbReference type="NCBI Taxonomy" id="2761101"/>
    <lineage>
        <taxon>Bacteria</taxon>
        <taxon>Bacillati</taxon>
        <taxon>Actinomycetota</taxon>
        <taxon>Actinomycetes</taxon>
        <taxon>Propionibacteriales</taxon>
        <taxon>Nocardioidaceae</taxon>
        <taxon>Nocardioides</taxon>
    </lineage>
</organism>
<feature type="transmembrane region" description="Helical" evidence="1">
    <location>
        <begin position="21"/>
        <end position="41"/>
    </location>
</feature>